<keyword evidence="7" id="KW-0325">Glycoprotein</keyword>
<dbReference type="Pfam" id="PF00014">
    <property type="entry name" value="Kunitz_BPTI"/>
    <property type="match status" value="3"/>
</dbReference>
<dbReference type="PROSITE" id="PS50279">
    <property type="entry name" value="BPTI_KUNITZ_2"/>
    <property type="match status" value="3"/>
</dbReference>
<sequence length="300" mass="33934">MMYTMKKPVFGVYVCLLLCCASALLNTGPEEDEENSNIRDAELPPLILVHPFCAFKAETGPCKALLSRFFFNIRTQKCEEFIYGGCEGNQNRFISLEECKKQCTLEDSEKTTEKNPSQKGKPAFCFLEEDPGICRGYLTRYFYNSQSKKCERFKYGGCLGNRNNFESLKDCRNTCEDTLPVFQVNDSRAKTDAVNNSSLLASLARAPGLLGYRGPSWCLTPADRGLCQANILRYYYNGTARKCSSFQYSGCGGNENNFTSKKACLQACDKGFFERISKEGLIKTKRKRKKQTVTILYEKN</sequence>
<organism evidence="10 13">
    <name type="scientific">Erinaceus europaeus</name>
    <name type="common">Western European hedgehog</name>
    <dbReference type="NCBI Taxonomy" id="9365"/>
    <lineage>
        <taxon>Eukaryota</taxon>
        <taxon>Metazoa</taxon>
        <taxon>Chordata</taxon>
        <taxon>Craniata</taxon>
        <taxon>Vertebrata</taxon>
        <taxon>Euteleostomi</taxon>
        <taxon>Mammalia</taxon>
        <taxon>Eutheria</taxon>
        <taxon>Laurasiatheria</taxon>
        <taxon>Eulipotyphla</taxon>
        <taxon>Erinaceidae</taxon>
        <taxon>Erinaceinae</taxon>
        <taxon>Erinaceus</taxon>
    </lineage>
</organism>
<keyword evidence="6" id="KW-1015">Disulfide bond</keyword>
<dbReference type="CDD" id="cd22613">
    <property type="entry name" value="Kunitz_TFPI1_1-like"/>
    <property type="match status" value="1"/>
</dbReference>
<evidence type="ECO:0000256" key="4">
    <source>
        <dbReference type="ARBA" id="ARBA00022900"/>
    </source>
</evidence>
<comment type="subcellular location">
    <subcellularLocation>
        <location evidence="8">Secreted</location>
    </subcellularLocation>
</comment>
<reference evidence="11 12" key="1">
    <citation type="submission" date="2025-05" db="UniProtKB">
        <authorList>
            <consortium name="RefSeq"/>
        </authorList>
    </citation>
    <scope>IDENTIFICATION</scope>
</reference>
<name>A0ABM3WAI2_ERIEU</name>
<evidence type="ECO:0000256" key="1">
    <source>
        <dbReference type="ARBA" id="ARBA00022690"/>
    </source>
</evidence>
<dbReference type="GeneID" id="103119293"/>
<dbReference type="Proteomes" id="UP001652624">
    <property type="component" value="Chromosome 18"/>
</dbReference>
<gene>
    <name evidence="11 12 13" type="primary">TFPI</name>
</gene>
<dbReference type="CDD" id="cd22614">
    <property type="entry name" value="Kunitz_TFPI1_2-like"/>
    <property type="match status" value="1"/>
</dbReference>
<evidence type="ECO:0000256" key="3">
    <source>
        <dbReference type="ARBA" id="ARBA00022737"/>
    </source>
</evidence>
<dbReference type="RefSeq" id="XP_060033587.1">
    <property type="nucleotide sequence ID" value="XM_060177604.1"/>
</dbReference>
<dbReference type="PANTHER" id="PTHR10083">
    <property type="entry name" value="KUNITZ-TYPE PROTEASE INHIBITOR-RELATED"/>
    <property type="match status" value="1"/>
</dbReference>
<dbReference type="PIRSF" id="PIRSF001620">
    <property type="entry name" value="TFPI"/>
    <property type="match status" value="1"/>
</dbReference>
<keyword evidence="4 8" id="KW-0722">Serine protease inhibitor</keyword>
<dbReference type="PANTHER" id="PTHR10083:SF328">
    <property type="entry name" value="TISSUE FACTOR PATHWAY INHIBITOR"/>
    <property type="match status" value="1"/>
</dbReference>
<dbReference type="InterPro" id="IPR008296">
    <property type="entry name" value="TFPI-like"/>
</dbReference>
<evidence type="ECO:0000256" key="7">
    <source>
        <dbReference type="ARBA" id="ARBA00023180"/>
    </source>
</evidence>
<feature type="chain" id="PRO_5045014560" description="Tissue factor pathway inhibitor" evidence="8">
    <location>
        <begin position="24"/>
        <end position="300"/>
    </location>
</feature>
<dbReference type="InterPro" id="IPR020901">
    <property type="entry name" value="Prtase_inh_Kunz-CS"/>
</dbReference>
<dbReference type="InterPro" id="IPR002223">
    <property type="entry name" value="Kunitz_BPTI"/>
</dbReference>
<evidence type="ECO:0000256" key="6">
    <source>
        <dbReference type="ARBA" id="ARBA00023157"/>
    </source>
</evidence>
<evidence type="ECO:0000313" key="12">
    <source>
        <dbReference type="RefSeq" id="XP_060033586.1"/>
    </source>
</evidence>
<dbReference type="PRINTS" id="PR00759">
    <property type="entry name" value="BASICPTASE"/>
</dbReference>
<keyword evidence="5 8" id="KW-0094">Blood coagulation</keyword>
<evidence type="ECO:0000256" key="2">
    <source>
        <dbReference type="ARBA" id="ARBA00022696"/>
    </source>
</evidence>
<keyword evidence="1 8" id="KW-0646">Protease inhibitor</keyword>
<evidence type="ECO:0000256" key="8">
    <source>
        <dbReference type="PIRNR" id="PIRNR001620"/>
    </source>
</evidence>
<evidence type="ECO:0000256" key="5">
    <source>
        <dbReference type="ARBA" id="ARBA00023084"/>
    </source>
</evidence>
<keyword evidence="8" id="KW-0732">Signal</keyword>
<dbReference type="InterPro" id="IPR050098">
    <property type="entry name" value="TFPI/VKTCI-like"/>
</dbReference>
<evidence type="ECO:0000313" key="13">
    <source>
        <dbReference type="RefSeq" id="XP_060033587.1"/>
    </source>
</evidence>
<dbReference type="PROSITE" id="PS00280">
    <property type="entry name" value="BPTI_KUNITZ_1"/>
    <property type="match status" value="3"/>
</dbReference>
<protein>
    <recommendedName>
        <fullName evidence="8">Tissue factor pathway inhibitor</fullName>
    </recommendedName>
</protein>
<evidence type="ECO:0000259" key="9">
    <source>
        <dbReference type="PROSITE" id="PS50279"/>
    </source>
</evidence>
<dbReference type="CDD" id="cd22615">
    <property type="entry name" value="Kunitz_TFPI1_TFPI2_3-like"/>
    <property type="match status" value="1"/>
</dbReference>
<keyword evidence="2 8" id="KW-0356">Hemostasis</keyword>
<dbReference type="SUPFAM" id="SSF57362">
    <property type="entry name" value="BPTI-like"/>
    <property type="match status" value="3"/>
</dbReference>
<dbReference type="InterPro" id="IPR036880">
    <property type="entry name" value="Kunitz_BPTI_sf"/>
</dbReference>
<feature type="signal peptide" evidence="8">
    <location>
        <begin position="1"/>
        <end position="23"/>
    </location>
</feature>
<accession>A0ABM3WAI2</accession>
<feature type="domain" description="BPTI/Kunitz inhibitor" evidence="9">
    <location>
        <begin position="218"/>
        <end position="268"/>
    </location>
</feature>
<dbReference type="Gene3D" id="4.10.410.10">
    <property type="entry name" value="Pancreatic trypsin inhibitor Kunitz domain"/>
    <property type="match status" value="3"/>
</dbReference>
<feature type="domain" description="BPTI/Kunitz inhibitor" evidence="9">
    <location>
        <begin position="53"/>
        <end position="103"/>
    </location>
</feature>
<dbReference type="SMART" id="SM00131">
    <property type="entry name" value="KU"/>
    <property type="match status" value="3"/>
</dbReference>
<dbReference type="RefSeq" id="XP_060033586.1">
    <property type="nucleotide sequence ID" value="XM_060177603.1"/>
</dbReference>
<evidence type="ECO:0000313" key="10">
    <source>
        <dbReference type="Proteomes" id="UP001652624"/>
    </source>
</evidence>
<keyword evidence="10" id="KW-1185">Reference proteome</keyword>
<proteinExistence type="predicted"/>
<keyword evidence="3" id="KW-0677">Repeat</keyword>
<evidence type="ECO:0000313" key="11">
    <source>
        <dbReference type="RefSeq" id="XP_060033585.1"/>
    </source>
</evidence>
<feature type="domain" description="BPTI/Kunitz inhibitor" evidence="9">
    <location>
        <begin position="125"/>
        <end position="175"/>
    </location>
</feature>
<dbReference type="RefSeq" id="XP_060033585.1">
    <property type="nucleotide sequence ID" value="XM_060177602.1"/>
</dbReference>